<evidence type="ECO:0000256" key="1">
    <source>
        <dbReference type="PROSITE-ProRule" id="PRU00047"/>
    </source>
</evidence>
<keyword evidence="4" id="KW-1185">Reference proteome</keyword>
<gene>
    <name evidence="3" type="ORF">SLEP1_g15055</name>
</gene>
<feature type="domain" description="CCHC-type" evidence="2">
    <location>
        <begin position="156"/>
        <end position="169"/>
    </location>
</feature>
<evidence type="ECO:0000313" key="4">
    <source>
        <dbReference type="Proteomes" id="UP001054252"/>
    </source>
</evidence>
<proteinExistence type="predicted"/>
<name>A0AAV5IWM1_9ROSI</name>
<evidence type="ECO:0000259" key="2">
    <source>
        <dbReference type="PROSITE" id="PS50158"/>
    </source>
</evidence>
<reference evidence="3 4" key="1">
    <citation type="journal article" date="2021" name="Commun. Biol.">
        <title>The genome of Shorea leprosula (Dipterocarpaceae) highlights the ecological relevance of drought in aseasonal tropical rainforests.</title>
        <authorList>
            <person name="Ng K.K.S."/>
            <person name="Kobayashi M.J."/>
            <person name="Fawcett J.A."/>
            <person name="Hatakeyama M."/>
            <person name="Paape T."/>
            <person name="Ng C.H."/>
            <person name="Ang C.C."/>
            <person name="Tnah L.H."/>
            <person name="Lee C.T."/>
            <person name="Nishiyama T."/>
            <person name="Sese J."/>
            <person name="O'Brien M.J."/>
            <person name="Copetti D."/>
            <person name="Mohd Noor M.I."/>
            <person name="Ong R.C."/>
            <person name="Putra M."/>
            <person name="Sireger I.Z."/>
            <person name="Indrioko S."/>
            <person name="Kosugi Y."/>
            <person name="Izuno A."/>
            <person name="Isagi Y."/>
            <person name="Lee S.L."/>
            <person name="Shimizu K.K."/>
        </authorList>
    </citation>
    <scope>NUCLEOTIDE SEQUENCE [LARGE SCALE GENOMIC DNA]</scope>
    <source>
        <strain evidence="3">214</strain>
    </source>
</reference>
<dbReference type="PROSITE" id="PS50158">
    <property type="entry name" value="ZF_CCHC"/>
    <property type="match status" value="1"/>
</dbReference>
<comment type="caution">
    <text evidence="3">The sequence shown here is derived from an EMBL/GenBank/DDBJ whole genome shotgun (WGS) entry which is preliminary data.</text>
</comment>
<keyword evidence="1" id="KW-0863">Zinc-finger</keyword>
<dbReference type="GO" id="GO:0003676">
    <property type="term" value="F:nucleic acid binding"/>
    <property type="evidence" value="ECO:0007669"/>
    <property type="project" value="InterPro"/>
</dbReference>
<keyword evidence="1" id="KW-0479">Metal-binding</keyword>
<protein>
    <recommendedName>
        <fullName evidence="2">CCHC-type domain-containing protein</fullName>
    </recommendedName>
</protein>
<dbReference type="InterPro" id="IPR001878">
    <property type="entry name" value="Znf_CCHC"/>
</dbReference>
<keyword evidence="1" id="KW-0862">Zinc</keyword>
<accession>A0AAV5IWM1</accession>
<dbReference type="AlphaFoldDB" id="A0AAV5IWM1"/>
<dbReference type="Proteomes" id="UP001054252">
    <property type="component" value="Unassembled WGS sequence"/>
</dbReference>
<sequence>MLTGEALTWWESYLKLHQGEPELSTWDGFKKRYKEFDRYLTFVGSQVGDKQAKTDRFLWGLNPNIYLAVNQFKPAIYTEAVDRAIDQEKVMDRVKTPDLQKVGSSLGKRKFDGSRRRFISAPPKFDTGKGSKELRVAKTVGQASIAQHTHLAPPICLTCGRVGHTRDQCHINTGLALDVASKDIGLLIASSWTPELRVLNLHLNGVLLIRGHRNRMSGLGQEPSRRKCT</sequence>
<organism evidence="3 4">
    <name type="scientific">Rubroshorea leprosula</name>
    <dbReference type="NCBI Taxonomy" id="152421"/>
    <lineage>
        <taxon>Eukaryota</taxon>
        <taxon>Viridiplantae</taxon>
        <taxon>Streptophyta</taxon>
        <taxon>Embryophyta</taxon>
        <taxon>Tracheophyta</taxon>
        <taxon>Spermatophyta</taxon>
        <taxon>Magnoliopsida</taxon>
        <taxon>eudicotyledons</taxon>
        <taxon>Gunneridae</taxon>
        <taxon>Pentapetalae</taxon>
        <taxon>rosids</taxon>
        <taxon>malvids</taxon>
        <taxon>Malvales</taxon>
        <taxon>Dipterocarpaceae</taxon>
        <taxon>Rubroshorea</taxon>
    </lineage>
</organism>
<dbReference type="GO" id="GO:0008270">
    <property type="term" value="F:zinc ion binding"/>
    <property type="evidence" value="ECO:0007669"/>
    <property type="project" value="UniProtKB-KW"/>
</dbReference>
<dbReference type="EMBL" id="BPVZ01000019">
    <property type="protein sequence ID" value="GKV02653.1"/>
    <property type="molecule type" value="Genomic_DNA"/>
</dbReference>
<evidence type="ECO:0000313" key="3">
    <source>
        <dbReference type="EMBL" id="GKV02653.1"/>
    </source>
</evidence>